<organism evidence="2 3">
    <name type="scientific">Triparma laevis f. inornata</name>
    <dbReference type="NCBI Taxonomy" id="1714386"/>
    <lineage>
        <taxon>Eukaryota</taxon>
        <taxon>Sar</taxon>
        <taxon>Stramenopiles</taxon>
        <taxon>Ochrophyta</taxon>
        <taxon>Bolidophyceae</taxon>
        <taxon>Parmales</taxon>
        <taxon>Triparmaceae</taxon>
        <taxon>Triparma</taxon>
    </lineage>
</organism>
<evidence type="ECO:0000313" key="2">
    <source>
        <dbReference type="EMBL" id="GMH59202.1"/>
    </source>
</evidence>
<sequence>MSKSVTSESIEGHKNREISGERGAEDEGKEDGKGNIKIPPAENSTTTEDDFIAMDTTATEDDLMDIDGEEMRGLTEVSSLSKVLGGIVPSLSREGSSDSSSVTSLYSLNGTTKLTRRRDDVWVEPTFFLLIQSEAANKTDENFLRKMLLGLRVLKIEDSKAKPKKKPSKKVLKRDLDLGSSSDSDSSGWQ</sequence>
<dbReference type="Proteomes" id="UP001162640">
    <property type="component" value="Unassembled WGS sequence"/>
</dbReference>
<feature type="region of interest" description="Disordered" evidence="1">
    <location>
        <begin position="1"/>
        <end position="51"/>
    </location>
</feature>
<name>A0A9W6ZRL1_9STRA</name>
<dbReference type="AlphaFoldDB" id="A0A9W6ZRL1"/>
<comment type="caution">
    <text evidence="2">The sequence shown here is derived from an EMBL/GenBank/DDBJ whole genome shotgun (WGS) entry which is preliminary data.</text>
</comment>
<proteinExistence type="predicted"/>
<accession>A0A9W6ZRL1</accession>
<evidence type="ECO:0000256" key="1">
    <source>
        <dbReference type="SAM" id="MobiDB-lite"/>
    </source>
</evidence>
<protein>
    <submittedName>
        <fullName evidence="2">Uncharacterized protein</fullName>
    </submittedName>
</protein>
<feature type="compositionally biased region" description="Basic residues" evidence="1">
    <location>
        <begin position="162"/>
        <end position="172"/>
    </location>
</feature>
<dbReference type="EMBL" id="BLQM01000070">
    <property type="protein sequence ID" value="GMH59202.1"/>
    <property type="molecule type" value="Genomic_DNA"/>
</dbReference>
<feature type="compositionally biased region" description="Low complexity" evidence="1">
    <location>
        <begin position="178"/>
        <end position="190"/>
    </location>
</feature>
<evidence type="ECO:0000313" key="3">
    <source>
        <dbReference type="Proteomes" id="UP001162640"/>
    </source>
</evidence>
<reference evidence="3" key="1">
    <citation type="journal article" date="2023" name="Commun. Biol.">
        <title>Genome analysis of Parmales, the sister group of diatoms, reveals the evolutionary specialization of diatoms from phago-mixotrophs to photoautotrophs.</title>
        <authorList>
            <person name="Ban H."/>
            <person name="Sato S."/>
            <person name="Yoshikawa S."/>
            <person name="Yamada K."/>
            <person name="Nakamura Y."/>
            <person name="Ichinomiya M."/>
            <person name="Sato N."/>
            <person name="Blanc-Mathieu R."/>
            <person name="Endo H."/>
            <person name="Kuwata A."/>
            <person name="Ogata H."/>
        </authorList>
    </citation>
    <scope>NUCLEOTIDE SEQUENCE [LARGE SCALE GENOMIC DNA]</scope>
</reference>
<feature type="compositionally biased region" description="Basic and acidic residues" evidence="1">
    <location>
        <begin position="10"/>
        <end position="34"/>
    </location>
</feature>
<feature type="region of interest" description="Disordered" evidence="1">
    <location>
        <begin position="160"/>
        <end position="190"/>
    </location>
</feature>
<gene>
    <name evidence="2" type="ORF">TL16_g02777</name>
</gene>